<comment type="caution">
    <text evidence="2">The sequence shown here is derived from an EMBL/GenBank/DDBJ whole genome shotgun (WGS) entry which is preliminary data.</text>
</comment>
<accession>A0A9Q1H7R6</accession>
<dbReference type="GO" id="GO:0110078">
    <property type="term" value="C:TTT Hsp90 cochaperone complex"/>
    <property type="evidence" value="ECO:0007669"/>
    <property type="project" value="InterPro"/>
</dbReference>
<keyword evidence="3" id="KW-1185">Reference proteome</keyword>
<organism evidence="2 3">
    <name type="scientific">Holothuria leucospilota</name>
    <name type="common">Black long sea cucumber</name>
    <name type="synonym">Mertensiothuria leucospilota</name>
    <dbReference type="NCBI Taxonomy" id="206669"/>
    <lineage>
        <taxon>Eukaryota</taxon>
        <taxon>Metazoa</taxon>
        <taxon>Echinodermata</taxon>
        <taxon>Eleutherozoa</taxon>
        <taxon>Echinozoa</taxon>
        <taxon>Holothuroidea</taxon>
        <taxon>Aspidochirotacea</taxon>
        <taxon>Aspidochirotida</taxon>
        <taxon>Holothuriidae</taxon>
        <taxon>Holothuria</taxon>
    </lineage>
</organism>
<name>A0A9Q1H7R6_HOLLE</name>
<dbReference type="PANTHER" id="PTHR32226">
    <property type="entry name" value="TELO2-INTERACTING PROTEIN 2"/>
    <property type="match status" value="1"/>
</dbReference>
<dbReference type="PANTHER" id="PTHR32226:SF2">
    <property type="entry name" value="TELO2-INTERACTING PROTEIN 2"/>
    <property type="match status" value="1"/>
</dbReference>
<dbReference type="OrthoDB" id="6417021at2759"/>
<protein>
    <submittedName>
        <fullName evidence="2">TELO2-interacting protein 2</fullName>
    </submittedName>
</protein>
<dbReference type="Pfam" id="PF10521">
    <property type="entry name" value="Tti2"/>
    <property type="match status" value="1"/>
</dbReference>
<comment type="similarity">
    <text evidence="1">Belongs to the TTI2 family.</text>
</comment>
<dbReference type="EMBL" id="JAIZAY010000009">
    <property type="protein sequence ID" value="KAJ8035803.1"/>
    <property type="molecule type" value="Genomic_DNA"/>
</dbReference>
<evidence type="ECO:0000313" key="3">
    <source>
        <dbReference type="Proteomes" id="UP001152320"/>
    </source>
</evidence>
<reference evidence="2" key="1">
    <citation type="submission" date="2021-10" db="EMBL/GenBank/DDBJ databases">
        <title>Tropical sea cucumber genome reveals ecological adaptation and Cuvierian tubules defense mechanism.</title>
        <authorList>
            <person name="Chen T."/>
        </authorList>
    </citation>
    <scope>NUCLEOTIDE SEQUENCE</scope>
    <source>
        <strain evidence="2">Nanhai2018</strain>
        <tissue evidence="2">Muscle</tissue>
    </source>
</reference>
<dbReference type="GO" id="GO:0005829">
    <property type="term" value="C:cytosol"/>
    <property type="evidence" value="ECO:0007669"/>
    <property type="project" value="TreeGrafter"/>
</dbReference>
<evidence type="ECO:0000256" key="1">
    <source>
        <dbReference type="ARBA" id="ARBA00034736"/>
    </source>
</evidence>
<dbReference type="InterPro" id="IPR011989">
    <property type="entry name" value="ARM-like"/>
</dbReference>
<dbReference type="SUPFAM" id="SSF48371">
    <property type="entry name" value="ARM repeat"/>
    <property type="match status" value="1"/>
</dbReference>
<evidence type="ECO:0000313" key="2">
    <source>
        <dbReference type="EMBL" id="KAJ8035803.1"/>
    </source>
</evidence>
<dbReference type="InterPro" id="IPR018870">
    <property type="entry name" value="Tti2"/>
</dbReference>
<gene>
    <name evidence="2" type="ORF">HOLleu_19587</name>
</gene>
<dbReference type="Gene3D" id="1.25.10.10">
    <property type="entry name" value="Leucine-rich Repeat Variant"/>
    <property type="match status" value="1"/>
</dbReference>
<dbReference type="AlphaFoldDB" id="A0A9Q1H7R6"/>
<sequence>MMSNTASTSTEDLIKEILDTADKGLLAQAEEGYEHAYPEHLYLKAQTDGLQALERVQLIIKRLHWGSEDGNLSKGEIGNCLVEKVVKGSCASLVILCATYYNHSDWSNEGCQKLAAAFLDDILAISSCPSVFRLLCGYSEVEEPADGCFFEKGILGEIFRQLKKRLNKESWKKEPASRQVFHWLLLHMKHPFVGEHLNSLLPPALLFVDDYQPSNKLLGIRCLQHIIKQVDPTELRWYGRSEVIFQALQPLLYQQEDVIIKELIPCLLSILPIMEKPGQQRQSPWKPGLYDKIFQTILCNMEGEQKLALRQEFAKSLEQFISVMKINILRHMKRLLRVISSYLELSDGKEEISRLHTLRALRAVMIEAWPRIPNHSVHLTKVLLTLLCDISTIDSFNITDSARHELQDKSEDCLRLLKKCDTSTVEPAIQEILKTSSLNQFIKESLERILRDG</sequence>
<dbReference type="GO" id="GO:0005634">
    <property type="term" value="C:nucleus"/>
    <property type="evidence" value="ECO:0007669"/>
    <property type="project" value="TreeGrafter"/>
</dbReference>
<dbReference type="Proteomes" id="UP001152320">
    <property type="component" value="Chromosome 9"/>
</dbReference>
<dbReference type="InterPro" id="IPR016024">
    <property type="entry name" value="ARM-type_fold"/>
</dbReference>
<proteinExistence type="inferred from homology"/>